<evidence type="ECO:0000256" key="2">
    <source>
        <dbReference type="ARBA" id="ARBA00022603"/>
    </source>
</evidence>
<evidence type="ECO:0000256" key="3">
    <source>
        <dbReference type="ARBA" id="ARBA00022679"/>
    </source>
</evidence>
<dbReference type="eggNOG" id="COG1903">
    <property type="taxonomic scope" value="Bacteria"/>
</dbReference>
<evidence type="ECO:0000256" key="1">
    <source>
        <dbReference type="ARBA" id="ARBA00022573"/>
    </source>
</evidence>
<dbReference type="STRING" id="1319815.HMPREF0202_00160"/>
<dbReference type="GO" id="GO:0019251">
    <property type="term" value="P:anaerobic cobalamin biosynthetic process"/>
    <property type="evidence" value="ECO:0007669"/>
    <property type="project" value="UniProtKB-UniRule"/>
</dbReference>
<dbReference type="UniPathway" id="UPA00148">
    <property type="reaction ID" value="UER00227"/>
</dbReference>
<organism evidence="6 7">
    <name type="scientific">Cetobacterium somerae ATCC BAA-474</name>
    <dbReference type="NCBI Taxonomy" id="1319815"/>
    <lineage>
        <taxon>Bacteria</taxon>
        <taxon>Fusobacteriati</taxon>
        <taxon>Fusobacteriota</taxon>
        <taxon>Fusobacteriia</taxon>
        <taxon>Fusobacteriales</taxon>
        <taxon>Fusobacteriaceae</taxon>
        <taxon>Cetobacterium</taxon>
    </lineage>
</organism>
<dbReference type="RefSeq" id="WP_023049709.1">
    <property type="nucleotide sequence ID" value="NZ_KI518203.1"/>
</dbReference>
<comment type="catalytic activity">
    <reaction evidence="5">
        <text>Co-precorrin-5B + S-adenosyl-L-methionine = Co-precorrin-6A + S-adenosyl-L-homocysteine</text>
        <dbReference type="Rhea" id="RHEA:26285"/>
        <dbReference type="ChEBI" id="CHEBI:57856"/>
        <dbReference type="ChEBI" id="CHEBI:59789"/>
        <dbReference type="ChEBI" id="CHEBI:60063"/>
        <dbReference type="ChEBI" id="CHEBI:60064"/>
        <dbReference type="EC" id="2.1.1.195"/>
    </reaction>
</comment>
<dbReference type="NCBIfam" id="TIGR00312">
    <property type="entry name" value="cbiD"/>
    <property type="match status" value="1"/>
</dbReference>
<keyword evidence="4 5" id="KW-0949">S-adenosyl-L-methionine</keyword>
<reference evidence="6 7" key="1">
    <citation type="submission" date="2013-08" db="EMBL/GenBank/DDBJ databases">
        <authorList>
            <person name="Weinstock G."/>
            <person name="Sodergren E."/>
            <person name="Wylie T."/>
            <person name="Fulton L."/>
            <person name="Fulton R."/>
            <person name="Fronick C."/>
            <person name="O'Laughlin M."/>
            <person name="Godfrey J."/>
            <person name="Miner T."/>
            <person name="Herter B."/>
            <person name="Appelbaum E."/>
            <person name="Cordes M."/>
            <person name="Lek S."/>
            <person name="Wollam A."/>
            <person name="Pepin K.H."/>
            <person name="Palsikar V.B."/>
            <person name="Mitreva M."/>
            <person name="Wilson R.K."/>
        </authorList>
    </citation>
    <scope>NUCLEOTIDE SEQUENCE [LARGE SCALE GENOMIC DNA]</scope>
    <source>
        <strain evidence="6 7">ATCC BAA-474</strain>
    </source>
</reference>
<comment type="pathway">
    <text evidence="5">Cofactor biosynthesis; adenosylcobalamin biosynthesis; cob(II)yrinate a,c-diamide from sirohydrochlorin (anaerobic route): step 6/10.</text>
</comment>
<dbReference type="HOGENOM" id="CLU_041273_1_0_0"/>
<dbReference type="EC" id="2.1.1.195" evidence="5"/>
<evidence type="ECO:0000256" key="5">
    <source>
        <dbReference type="HAMAP-Rule" id="MF_00787"/>
    </source>
</evidence>
<dbReference type="AlphaFoldDB" id="U7VE06"/>
<name>U7VE06_9FUSO</name>
<evidence type="ECO:0000313" key="7">
    <source>
        <dbReference type="Proteomes" id="UP000017081"/>
    </source>
</evidence>
<sequence length="374" mass="40947">MDKELRSGYTTGTCACVAAFVALNLLIEKDLGEKVEITTLNGVTLDIPIHSKKRGINWARGVVLKDAGDDPDVTNGIEICAKVKIVEELPKIEKAHKFDNMLIVGGRGVGLVTKKGLKVTPGKSAINPGPQEMIVKTLNPLLEEYGLKVIVTIYVPKGREKALKTFNGKLGILGGISILGSTGIVKPMSEDALTKSMFAELKVLKENSTREWVVFAFGNHGKQFCIDNNIDIEQMVVTSNYIGFMIDSAVKLGFKKIVLIGHIGKAIKVAGGIFNTHSRVADARLEIIAANAILIDEPRENILKVLEANTAEEATEYILKKESLFNLIANKVAKRSAEFSRDNIEFQSILFNYSGDILGYSDGFYEMIEELKSE</sequence>
<dbReference type="EMBL" id="AXZF01000005">
    <property type="protein sequence ID" value="ERT69957.1"/>
    <property type="molecule type" value="Genomic_DNA"/>
</dbReference>
<dbReference type="Gene3D" id="3.30.2110.10">
    <property type="entry name" value="CbiD-like"/>
    <property type="match status" value="1"/>
</dbReference>
<keyword evidence="2 5" id="KW-0489">Methyltransferase</keyword>
<evidence type="ECO:0000313" key="6">
    <source>
        <dbReference type="EMBL" id="ERT69957.1"/>
    </source>
</evidence>
<accession>U7VE06</accession>
<dbReference type="Proteomes" id="UP000017081">
    <property type="component" value="Unassembled WGS sequence"/>
</dbReference>
<proteinExistence type="inferred from homology"/>
<dbReference type="HAMAP" id="MF_00787">
    <property type="entry name" value="CbiD"/>
    <property type="match status" value="1"/>
</dbReference>
<keyword evidence="1 5" id="KW-0169">Cobalamin biosynthesis</keyword>
<keyword evidence="3 5" id="KW-0808">Transferase</keyword>
<keyword evidence="7" id="KW-1185">Reference proteome</keyword>
<dbReference type="PATRIC" id="fig|1319815.3.peg.154"/>
<dbReference type="PANTHER" id="PTHR35863:SF1">
    <property type="entry name" value="COBALT-PRECORRIN-5B C(1)-METHYLTRANSFERASE"/>
    <property type="match status" value="1"/>
</dbReference>
<dbReference type="GO" id="GO:0043780">
    <property type="term" value="F:cobalt-precorrin-5B C1-methyltransferase activity"/>
    <property type="evidence" value="ECO:0007669"/>
    <property type="project" value="RHEA"/>
</dbReference>
<dbReference type="InterPro" id="IPR002748">
    <property type="entry name" value="CbiD"/>
</dbReference>
<dbReference type="GO" id="GO:0032259">
    <property type="term" value="P:methylation"/>
    <property type="evidence" value="ECO:0007669"/>
    <property type="project" value="UniProtKB-KW"/>
</dbReference>
<comment type="function">
    <text evidence="5">Catalyzes the methylation of C-1 in cobalt-precorrin-5B to form cobalt-precorrin-6A.</text>
</comment>
<evidence type="ECO:0000256" key="4">
    <source>
        <dbReference type="ARBA" id="ARBA00022691"/>
    </source>
</evidence>
<dbReference type="Pfam" id="PF01888">
    <property type="entry name" value="CbiD"/>
    <property type="match status" value="1"/>
</dbReference>
<dbReference type="InterPro" id="IPR036074">
    <property type="entry name" value="CbiD_sf"/>
</dbReference>
<protein>
    <recommendedName>
        <fullName evidence="5">Cobalt-precorrin-5B C(1)-methyltransferase</fullName>
        <ecNumber evidence="5">2.1.1.195</ecNumber>
    </recommendedName>
    <alternativeName>
        <fullName evidence="5">Cobalt-precorrin-6A synthase</fullName>
    </alternativeName>
</protein>
<dbReference type="PIRSF" id="PIRSF026782">
    <property type="entry name" value="CbiD"/>
    <property type="match status" value="1"/>
</dbReference>
<gene>
    <name evidence="5" type="primary">cbiD</name>
    <name evidence="6" type="ORF">HMPREF0202_00160</name>
</gene>
<dbReference type="PANTHER" id="PTHR35863">
    <property type="entry name" value="COBALT-PRECORRIN-5B C(1)-METHYLTRANSFERASE"/>
    <property type="match status" value="1"/>
</dbReference>
<comment type="similarity">
    <text evidence="5">Belongs to the CbiD family.</text>
</comment>
<dbReference type="SUPFAM" id="SSF111342">
    <property type="entry name" value="CbiD-like"/>
    <property type="match status" value="1"/>
</dbReference>
<comment type="caution">
    <text evidence="6">The sequence shown here is derived from an EMBL/GenBank/DDBJ whole genome shotgun (WGS) entry which is preliminary data.</text>
</comment>